<protein>
    <submittedName>
        <fullName evidence="2">Uncharacterized protein</fullName>
    </submittedName>
</protein>
<feature type="compositionally biased region" description="Low complexity" evidence="1">
    <location>
        <begin position="128"/>
        <end position="137"/>
    </location>
</feature>
<dbReference type="EMBL" id="JAULSN010000009">
    <property type="protein sequence ID" value="KAK3364730.1"/>
    <property type="molecule type" value="Genomic_DNA"/>
</dbReference>
<sequence>MTVPPCNSSRGRRRRTLATMTVPPRNSGSRRRRRTLATMTVPPRNSGRGRRRRTLATMTVSPPRASHRETRGCRAGRPGRKETPSPNTRATTPPRSPGRDGDEDGGGGGDGDGRPLLPLHHGGRGGPRRAAGPPGANRRNHKHMGKKICAAWILWAWETETETETGGL</sequence>
<name>A0AAE0JVA3_9PEZI</name>
<keyword evidence="3" id="KW-1185">Reference proteome</keyword>
<feature type="region of interest" description="Disordered" evidence="1">
    <location>
        <begin position="1"/>
        <end position="143"/>
    </location>
</feature>
<comment type="caution">
    <text evidence="2">The sequence shown here is derived from an EMBL/GenBank/DDBJ whole genome shotgun (WGS) entry which is preliminary data.</text>
</comment>
<evidence type="ECO:0000313" key="3">
    <source>
        <dbReference type="Proteomes" id="UP001287356"/>
    </source>
</evidence>
<reference evidence="2" key="1">
    <citation type="journal article" date="2023" name="Mol. Phylogenet. Evol.">
        <title>Genome-scale phylogeny and comparative genomics of the fungal order Sordariales.</title>
        <authorList>
            <person name="Hensen N."/>
            <person name="Bonometti L."/>
            <person name="Westerberg I."/>
            <person name="Brannstrom I.O."/>
            <person name="Guillou S."/>
            <person name="Cros-Aarteil S."/>
            <person name="Calhoun S."/>
            <person name="Haridas S."/>
            <person name="Kuo A."/>
            <person name="Mondo S."/>
            <person name="Pangilinan J."/>
            <person name="Riley R."/>
            <person name="LaButti K."/>
            <person name="Andreopoulos B."/>
            <person name="Lipzen A."/>
            <person name="Chen C."/>
            <person name="Yan M."/>
            <person name="Daum C."/>
            <person name="Ng V."/>
            <person name="Clum A."/>
            <person name="Steindorff A."/>
            <person name="Ohm R.A."/>
            <person name="Martin F."/>
            <person name="Silar P."/>
            <person name="Natvig D.O."/>
            <person name="Lalanne C."/>
            <person name="Gautier V."/>
            <person name="Ament-Velasquez S.L."/>
            <person name="Kruys A."/>
            <person name="Hutchinson M.I."/>
            <person name="Powell A.J."/>
            <person name="Barry K."/>
            <person name="Miller A.N."/>
            <person name="Grigoriev I.V."/>
            <person name="Debuchy R."/>
            <person name="Gladieux P."/>
            <person name="Hiltunen Thoren M."/>
            <person name="Johannesson H."/>
        </authorList>
    </citation>
    <scope>NUCLEOTIDE SEQUENCE</scope>
    <source>
        <strain evidence="2">CBS 958.72</strain>
    </source>
</reference>
<dbReference type="Proteomes" id="UP001287356">
    <property type="component" value="Unassembled WGS sequence"/>
</dbReference>
<gene>
    <name evidence="2" type="ORF">B0T24DRAFT_418789</name>
</gene>
<reference evidence="2" key="2">
    <citation type="submission" date="2023-06" db="EMBL/GenBank/DDBJ databases">
        <authorList>
            <consortium name="Lawrence Berkeley National Laboratory"/>
            <person name="Haridas S."/>
            <person name="Hensen N."/>
            <person name="Bonometti L."/>
            <person name="Westerberg I."/>
            <person name="Brannstrom I.O."/>
            <person name="Guillou S."/>
            <person name="Cros-Aarteil S."/>
            <person name="Calhoun S."/>
            <person name="Kuo A."/>
            <person name="Mondo S."/>
            <person name="Pangilinan J."/>
            <person name="Riley R."/>
            <person name="Labutti K."/>
            <person name="Andreopoulos B."/>
            <person name="Lipzen A."/>
            <person name="Chen C."/>
            <person name="Yanf M."/>
            <person name="Daum C."/>
            <person name="Ng V."/>
            <person name="Clum A."/>
            <person name="Steindorff A."/>
            <person name="Ohm R."/>
            <person name="Martin F."/>
            <person name="Silar P."/>
            <person name="Natvig D."/>
            <person name="Lalanne C."/>
            <person name="Gautier V."/>
            <person name="Ament-Velasquez S.L."/>
            <person name="Kruys A."/>
            <person name="Hutchinson M.I."/>
            <person name="Powell A.J."/>
            <person name="Barry K."/>
            <person name="Miller A.N."/>
            <person name="Grigoriev I.V."/>
            <person name="Debuchy R."/>
            <person name="Gladieux P."/>
            <person name="Thoren M.H."/>
            <person name="Johannesson H."/>
        </authorList>
    </citation>
    <scope>NUCLEOTIDE SEQUENCE</scope>
    <source>
        <strain evidence="2">CBS 958.72</strain>
    </source>
</reference>
<proteinExistence type="predicted"/>
<accession>A0AAE0JVA3</accession>
<evidence type="ECO:0000313" key="2">
    <source>
        <dbReference type="EMBL" id="KAK3364730.1"/>
    </source>
</evidence>
<dbReference type="AlphaFoldDB" id="A0AAE0JVA3"/>
<evidence type="ECO:0000256" key="1">
    <source>
        <dbReference type="SAM" id="MobiDB-lite"/>
    </source>
</evidence>
<organism evidence="2 3">
    <name type="scientific">Lasiosphaeria ovina</name>
    <dbReference type="NCBI Taxonomy" id="92902"/>
    <lineage>
        <taxon>Eukaryota</taxon>
        <taxon>Fungi</taxon>
        <taxon>Dikarya</taxon>
        <taxon>Ascomycota</taxon>
        <taxon>Pezizomycotina</taxon>
        <taxon>Sordariomycetes</taxon>
        <taxon>Sordariomycetidae</taxon>
        <taxon>Sordariales</taxon>
        <taxon>Lasiosphaeriaceae</taxon>
        <taxon>Lasiosphaeria</taxon>
    </lineage>
</organism>